<dbReference type="InterPro" id="IPR008669">
    <property type="entry name" value="LSM_interact"/>
</dbReference>
<protein>
    <submittedName>
        <fullName evidence="12">RRM domain-containing protein</fullName>
    </submittedName>
</protein>
<sequence>MSSDESDVESDVSDIDPETLKTEIHRLSEQIKIDPFAYDAHVRRIKLLRAAKEYDLLRDARELMAENFPLTPELWLNWIADERALLKENASRDPIENLFKRALTDYQSVDVWLEYCHFAIGELAASGDLDRTRSVLESALSAQGLDFRNGSVLFEIYREFEKICLAQQQANNADEAAIKDQMKKIDNIYRRHLAVPHMDLDSTMEEYQQFLGDLEPSSACRADFEAAKRKWNALEKFELEISDIKECQEGDEEEDRPKDQSALFTAWQNYLNYSLERATRKGTKAIIKKAADGNEVTITPLEMICLYERAITDLCLHADTWQQAADYLEIYVSADQQRLIDTLKRAVRNVTWSSNLWCRYARAVETEAWSEFTRSSANSDQMEESSTYNISKEFDPVRRKYLLLEPLHSSATEANSQIYRLDPFVSSDKLQLPQSVSLAEIFENALCNAFSTPNELTAVWMGYCDFLLRLIQHSNNPQIKGKWIPISFPKHGEQEFPIYRYWAFVEAKFLGDIERSRELWKMMLKDGHNGNNSAFWISYLDFLKNYDDIDNLLRVAGMAVNSVTGYCAETVFETARRCLIERALDLARLKEFDVKLTLRRNRVKSASNKAQADSEVENDHQHQQKSQGKRSNASQQEKPPKSGKRKAEDANSNASFQAKRSKPATPDGSAKAGKWTNYTDEGESDRPKHGETVVHDPTKDDRTVFVSNLPFVTTEKELEAIFQKCGEVVSIRLVRDYAGKSKGFGYVEFPSPDQAAMALELDRTPINTNTAKGVIGRPMFVSVCDTTRSKTSGFHYSTGVPEPKKLFVKNLDKVHGNVVSVRLATFRNGGSKGHAYVEFATEEEASRALTATDGAQIGSKSISVAISNPPPRPSGGDGQQSYPPHPSHHQQQQQKSRSSANQPPIRSTAHTQLAFMPRALHRIAGGSNEKPSTSTPSNNSNEDATATGTPKSNADFRKMFLKQ</sequence>
<keyword evidence="3" id="KW-0677">Repeat</keyword>
<feature type="region of interest" description="Disordered" evidence="8">
    <location>
        <begin position="863"/>
        <end position="963"/>
    </location>
</feature>
<feature type="compositionally biased region" description="Low complexity" evidence="8">
    <location>
        <begin position="927"/>
        <end position="942"/>
    </location>
</feature>
<dbReference type="InterPro" id="IPR034217">
    <property type="entry name" value="SART3_RRM1"/>
</dbReference>
<feature type="compositionally biased region" description="Basic and acidic residues" evidence="8">
    <location>
        <begin position="684"/>
        <end position="696"/>
    </location>
</feature>
<evidence type="ECO:0000256" key="5">
    <source>
        <dbReference type="ARBA" id="ARBA00023187"/>
    </source>
</evidence>
<feature type="domain" description="RRM" evidence="9">
    <location>
        <begin position="702"/>
        <end position="786"/>
    </location>
</feature>
<reference evidence="12" key="1">
    <citation type="submission" date="2017-02" db="UniProtKB">
        <authorList>
            <consortium name="WormBaseParasite"/>
        </authorList>
    </citation>
    <scope>IDENTIFICATION</scope>
</reference>
<dbReference type="GO" id="GO:0008380">
    <property type="term" value="P:RNA splicing"/>
    <property type="evidence" value="ECO:0007669"/>
    <property type="project" value="UniProtKB-KW"/>
</dbReference>
<evidence type="ECO:0000256" key="6">
    <source>
        <dbReference type="ARBA" id="ARBA00023242"/>
    </source>
</evidence>
<dbReference type="Proteomes" id="UP000274504">
    <property type="component" value="Unassembled WGS sequence"/>
</dbReference>
<proteinExistence type="predicted"/>
<dbReference type="PROSITE" id="PS50102">
    <property type="entry name" value="RRM"/>
    <property type="match status" value="2"/>
</dbReference>
<dbReference type="SUPFAM" id="SSF48452">
    <property type="entry name" value="TPR-like"/>
    <property type="match status" value="2"/>
</dbReference>
<dbReference type="InterPro" id="IPR011990">
    <property type="entry name" value="TPR-like_helical_dom_sf"/>
</dbReference>
<feature type="compositionally biased region" description="Polar residues" evidence="8">
    <location>
        <begin position="943"/>
        <end position="952"/>
    </location>
</feature>
<dbReference type="EMBL" id="UYSG01011064">
    <property type="protein sequence ID" value="VDL60661.1"/>
    <property type="molecule type" value="Genomic_DNA"/>
</dbReference>
<dbReference type="InterPro" id="IPR000504">
    <property type="entry name" value="RRM_dom"/>
</dbReference>
<organism evidence="12">
    <name type="scientific">Hymenolepis diminuta</name>
    <name type="common">Rat tapeworm</name>
    <dbReference type="NCBI Taxonomy" id="6216"/>
    <lineage>
        <taxon>Eukaryota</taxon>
        <taxon>Metazoa</taxon>
        <taxon>Spiralia</taxon>
        <taxon>Lophotrochozoa</taxon>
        <taxon>Platyhelminthes</taxon>
        <taxon>Cestoda</taxon>
        <taxon>Eucestoda</taxon>
        <taxon>Cyclophyllidea</taxon>
        <taxon>Hymenolepididae</taxon>
        <taxon>Hymenolepis</taxon>
    </lineage>
</organism>
<evidence type="ECO:0000256" key="7">
    <source>
        <dbReference type="PROSITE-ProRule" id="PRU00176"/>
    </source>
</evidence>
<evidence type="ECO:0000256" key="3">
    <source>
        <dbReference type="ARBA" id="ARBA00022737"/>
    </source>
</evidence>
<reference evidence="10 11" key="2">
    <citation type="submission" date="2018-11" db="EMBL/GenBank/DDBJ databases">
        <authorList>
            <consortium name="Pathogen Informatics"/>
        </authorList>
    </citation>
    <scope>NUCLEOTIDE SEQUENCE [LARGE SCALE GENOMIC DNA]</scope>
</reference>
<dbReference type="Gene3D" id="1.25.40.10">
    <property type="entry name" value="Tetratricopeptide repeat domain"/>
    <property type="match status" value="3"/>
</dbReference>
<evidence type="ECO:0000256" key="4">
    <source>
        <dbReference type="ARBA" id="ARBA00022884"/>
    </source>
</evidence>
<feature type="compositionally biased region" description="Basic and acidic residues" evidence="8">
    <location>
        <begin position="954"/>
        <end position="963"/>
    </location>
</feature>
<evidence type="ECO:0000313" key="10">
    <source>
        <dbReference type="EMBL" id="VDL60661.1"/>
    </source>
</evidence>
<name>A0A0R3SSP7_HYMDI</name>
<dbReference type="OrthoDB" id="6770331at2759"/>
<dbReference type="InterPro" id="IPR003107">
    <property type="entry name" value="HAT"/>
</dbReference>
<dbReference type="WBParaSite" id="HDID_0000834501-mRNA-1">
    <property type="protein sequence ID" value="HDID_0000834501-mRNA-1"/>
    <property type="gene ID" value="HDID_0000834501"/>
</dbReference>
<evidence type="ECO:0000313" key="12">
    <source>
        <dbReference type="WBParaSite" id="HDID_0000834501-mRNA-1"/>
    </source>
</evidence>
<dbReference type="Pfam" id="PF05843">
    <property type="entry name" value="Suf"/>
    <property type="match status" value="1"/>
</dbReference>
<dbReference type="GO" id="GO:0005634">
    <property type="term" value="C:nucleus"/>
    <property type="evidence" value="ECO:0007669"/>
    <property type="project" value="UniProtKB-SubCell"/>
</dbReference>
<keyword evidence="2" id="KW-0507">mRNA processing</keyword>
<keyword evidence="6" id="KW-0539">Nucleus</keyword>
<dbReference type="Gene3D" id="3.30.70.330">
    <property type="match status" value="2"/>
</dbReference>
<dbReference type="AlphaFoldDB" id="A0A0R3SSP7"/>
<dbReference type="InterPro" id="IPR008847">
    <property type="entry name" value="Suf"/>
</dbReference>
<dbReference type="PANTHER" id="PTHR17204:SF25">
    <property type="entry name" value="RRM DOMAIN-CONTAINING PROTEIN"/>
    <property type="match status" value="1"/>
</dbReference>
<feature type="compositionally biased region" description="Low complexity" evidence="8">
    <location>
        <begin position="889"/>
        <end position="899"/>
    </location>
</feature>
<dbReference type="Pfam" id="PF00076">
    <property type="entry name" value="RRM_1"/>
    <property type="match status" value="2"/>
</dbReference>
<dbReference type="SUPFAM" id="SSF54928">
    <property type="entry name" value="RNA-binding domain, RBD"/>
    <property type="match status" value="1"/>
</dbReference>
<dbReference type="InterPro" id="IPR035979">
    <property type="entry name" value="RBD_domain_sf"/>
</dbReference>
<feature type="compositionally biased region" description="Polar residues" evidence="8">
    <location>
        <begin position="900"/>
        <end position="911"/>
    </location>
</feature>
<keyword evidence="5" id="KW-0508">mRNA splicing</keyword>
<dbReference type="InterPro" id="IPR012677">
    <property type="entry name" value="Nucleotide-bd_a/b_plait_sf"/>
</dbReference>
<dbReference type="GO" id="GO:0006397">
    <property type="term" value="P:mRNA processing"/>
    <property type="evidence" value="ECO:0007669"/>
    <property type="project" value="UniProtKB-KW"/>
</dbReference>
<evidence type="ECO:0000259" key="9">
    <source>
        <dbReference type="PROSITE" id="PS50102"/>
    </source>
</evidence>
<feature type="compositionally biased region" description="Polar residues" evidence="8">
    <location>
        <begin position="624"/>
        <end position="637"/>
    </location>
</feature>
<dbReference type="Pfam" id="PF05391">
    <property type="entry name" value="Lsm_interact"/>
    <property type="match status" value="1"/>
</dbReference>
<dbReference type="STRING" id="6216.A0A0R3SSP7"/>
<comment type="subcellular location">
    <subcellularLocation>
        <location evidence="1">Nucleus</location>
    </subcellularLocation>
</comment>
<dbReference type="SMART" id="SM00386">
    <property type="entry name" value="HAT"/>
    <property type="match status" value="6"/>
</dbReference>
<evidence type="ECO:0000313" key="11">
    <source>
        <dbReference type="Proteomes" id="UP000274504"/>
    </source>
</evidence>
<evidence type="ECO:0000256" key="1">
    <source>
        <dbReference type="ARBA" id="ARBA00004123"/>
    </source>
</evidence>
<accession>A0A0R3SSP7</accession>
<keyword evidence="4 7" id="KW-0694">RNA-binding</keyword>
<dbReference type="PANTHER" id="PTHR17204">
    <property type="entry name" value="PRE-MRNA PROCESSING PROTEIN PRP39-RELATED"/>
    <property type="match status" value="1"/>
</dbReference>
<feature type="region of interest" description="Disordered" evidence="8">
    <location>
        <begin position="603"/>
        <end position="696"/>
    </location>
</feature>
<dbReference type="CDD" id="cd12391">
    <property type="entry name" value="RRM1_SART3"/>
    <property type="match status" value="1"/>
</dbReference>
<evidence type="ECO:0000256" key="2">
    <source>
        <dbReference type="ARBA" id="ARBA00022664"/>
    </source>
</evidence>
<dbReference type="GO" id="GO:0003723">
    <property type="term" value="F:RNA binding"/>
    <property type="evidence" value="ECO:0007669"/>
    <property type="project" value="UniProtKB-UniRule"/>
</dbReference>
<gene>
    <name evidence="10" type="ORF">HDID_LOCUS8343</name>
</gene>
<feature type="domain" description="RRM" evidence="9">
    <location>
        <begin position="777"/>
        <end position="869"/>
    </location>
</feature>
<evidence type="ECO:0000256" key="8">
    <source>
        <dbReference type="SAM" id="MobiDB-lite"/>
    </source>
</evidence>
<dbReference type="SMART" id="SM00360">
    <property type="entry name" value="RRM"/>
    <property type="match status" value="2"/>
</dbReference>